<keyword evidence="3" id="KW-0238">DNA-binding</keyword>
<keyword evidence="4" id="KW-0804">Transcription</keyword>
<dbReference type="PRINTS" id="PR00598">
    <property type="entry name" value="HTHMARR"/>
</dbReference>
<dbReference type="InterPro" id="IPR000835">
    <property type="entry name" value="HTH_MarR-typ"/>
</dbReference>
<evidence type="ECO:0000256" key="4">
    <source>
        <dbReference type="ARBA" id="ARBA00023163"/>
    </source>
</evidence>
<evidence type="ECO:0000259" key="8">
    <source>
        <dbReference type="PROSITE" id="PS50995"/>
    </source>
</evidence>
<dbReference type="PANTHER" id="PTHR42756:SF1">
    <property type="entry name" value="TRANSCRIPTIONAL REPRESSOR OF EMRAB OPERON"/>
    <property type="match status" value="1"/>
</dbReference>
<evidence type="ECO:0000256" key="1">
    <source>
        <dbReference type="ARBA" id="ARBA00004496"/>
    </source>
</evidence>
<dbReference type="SMART" id="SM00347">
    <property type="entry name" value="HTH_MARR"/>
    <property type="match status" value="1"/>
</dbReference>
<dbReference type="InterPro" id="IPR055166">
    <property type="entry name" value="Transc_reg_Sar_Rot_HTH"/>
</dbReference>
<evidence type="ECO:0000256" key="2">
    <source>
        <dbReference type="ARBA" id="ARBA00023015"/>
    </source>
</evidence>
<dbReference type="Proteomes" id="UP000249590">
    <property type="component" value="Unassembled WGS sequence"/>
</dbReference>
<evidence type="ECO:0000313" key="9">
    <source>
        <dbReference type="EMBL" id="RAI02369.1"/>
    </source>
</evidence>
<name>A0A8B2NV46_9HYPH</name>
<comment type="similarity">
    <text evidence="5">Belongs to the SarZ family.</text>
</comment>
<dbReference type="PANTHER" id="PTHR42756">
    <property type="entry name" value="TRANSCRIPTIONAL REGULATOR, MARR"/>
    <property type="match status" value="1"/>
</dbReference>
<feature type="domain" description="HTH marR-type" evidence="8">
    <location>
        <begin position="35"/>
        <end position="168"/>
    </location>
</feature>
<keyword evidence="10" id="KW-1185">Reference proteome</keyword>
<organism evidence="9 10">
    <name type="scientific">Acuticoccus sediminis</name>
    <dbReference type="NCBI Taxonomy" id="2184697"/>
    <lineage>
        <taxon>Bacteria</taxon>
        <taxon>Pseudomonadati</taxon>
        <taxon>Pseudomonadota</taxon>
        <taxon>Alphaproteobacteria</taxon>
        <taxon>Hyphomicrobiales</taxon>
        <taxon>Amorphaceae</taxon>
        <taxon>Acuticoccus</taxon>
    </lineage>
</organism>
<protein>
    <recommendedName>
        <fullName evidence="6">HTH-type transcriptional regulator SarZ</fullName>
    </recommendedName>
    <alternativeName>
        <fullName evidence="7">Staphylococcal accessory regulator Z</fullName>
    </alternativeName>
</protein>
<dbReference type="Pfam" id="PF22381">
    <property type="entry name" value="Staph_reg_Sar_Rot"/>
    <property type="match status" value="1"/>
</dbReference>
<sequence length="181" mass="20120">MIKQAASPKNERPAVGGAPPSGLNAMVEAKLWGNPCWLTYRLNYLALRYNLPLYGWIEETYKLNRPEYVVIFSLGLKDGTCAAEIAASSGFPAGTMSRAVHKVQRLKLISRSRDPDDGRRFVLALTEKGRALFEETLPMFVEFEKRMLSALTEAEQNTLSQLMAKMVLASPDWPTSVPKAA</sequence>
<dbReference type="PROSITE" id="PS50995">
    <property type="entry name" value="HTH_MARR_2"/>
    <property type="match status" value="1"/>
</dbReference>
<comment type="subcellular location">
    <subcellularLocation>
        <location evidence="1">Cytoplasm</location>
    </subcellularLocation>
</comment>
<dbReference type="GO" id="GO:0005737">
    <property type="term" value="C:cytoplasm"/>
    <property type="evidence" value="ECO:0007669"/>
    <property type="project" value="UniProtKB-SubCell"/>
</dbReference>
<dbReference type="GO" id="GO:0003677">
    <property type="term" value="F:DNA binding"/>
    <property type="evidence" value="ECO:0007669"/>
    <property type="project" value="UniProtKB-KW"/>
</dbReference>
<dbReference type="GO" id="GO:0003700">
    <property type="term" value="F:DNA-binding transcription factor activity"/>
    <property type="evidence" value="ECO:0007669"/>
    <property type="project" value="InterPro"/>
</dbReference>
<evidence type="ECO:0000256" key="6">
    <source>
        <dbReference type="ARBA" id="ARBA00047188"/>
    </source>
</evidence>
<dbReference type="SUPFAM" id="SSF46785">
    <property type="entry name" value="Winged helix' DNA-binding domain"/>
    <property type="match status" value="1"/>
</dbReference>
<dbReference type="AlphaFoldDB" id="A0A8B2NV46"/>
<reference evidence="9 10" key="1">
    <citation type="submission" date="2018-05" db="EMBL/GenBank/DDBJ databases">
        <title>Acuticoccus sediminis sp. nov., isolated from deep-sea sediment of Indian Ocean.</title>
        <authorList>
            <person name="Liu X."/>
            <person name="Lai Q."/>
            <person name="Du Y."/>
            <person name="Sun F."/>
            <person name="Zhang X."/>
            <person name="Wang S."/>
            <person name="Shao Z."/>
        </authorList>
    </citation>
    <scope>NUCLEOTIDE SEQUENCE [LARGE SCALE GENOMIC DNA]</scope>
    <source>
        <strain evidence="9 10">PTG4-2</strain>
    </source>
</reference>
<dbReference type="InterPro" id="IPR036388">
    <property type="entry name" value="WH-like_DNA-bd_sf"/>
</dbReference>
<evidence type="ECO:0000256" key="5">
    <source>
        <dbReference type="ARBA" id="ARBA00046337"/>
    </source>
</evidence>
<gene>
    <name evidence="9" type="ORF">DLJ53_13490</name>
</gene>
<comment type="caution">
    <text evidence="9">The sequence shown here is derived from an EMBL/GenBank/DDBJ whole genome shotgun (WGS) entry which is preliminary data.</text>
</comment>
<proteinExistence type="inferred from homology"/>
<dbReference type="EMBL" id="QHHQ01000002">
    <property type="protein sequence ID" value="RAI02369.1"/>
    <property type="molecule type" value="Genomic_DNA"/>
</dbReference>
<dbReference type="Gene3D" id="1.10.10.10">
    <property type="entry name" value="Winged helix-like DNA-binding domain superfamily/Winged helix DNA-binding domain"/>
    <property type="match status" value="1"/>
</dbReference>
<evidence type="ECO:0000313" key="10">
    <source>
        <dbReference type="Proteomes" id="UP000249590"/>
    </source>
</evidence>
<dbReference type="OrthoDB" id="8114524at2"/>
<evidence type="ECO:0000256" key="3">
    <source>
        <dbReference type="ARBA" id="ARBA00023125"/>
    </source>
</evidence>
<keyword evidence="2" id="KW-0805">Transcription regulation</keyword>
<dbReference type="InterPro" id="IPR036390">
    <property type="entry name" value="WH_DNA-bd_sf"/>
</dbReference>
<accession>A0A8B2NV46</accession>
<evidence type="ECO:0000256" key="7">
    <source>
        <dbReference type="ARBA" id="ARBA00047207"/>
    </source>
</evidence>